<dbReference type="RefSeq" id="WP_170928718.1">
    <property type="nucleotide sequence ID" value="NZ_FWWU01000009.1"/>
</dbReference>
<protein>
    <submittedName>
        <fullName evidence="1">Uncharacterized protein</fullName>
    </submittedName>
</protein>
<keyword evidence="2" id="KW-1185">Reference proteome</keyword>
<accession>A0A1W1VF15</accession>
<dbReference type="Proteomes" id="UP000192582">
    <property type="component" value="Unassembled WGS sequence"/>
</dbReference>
<gene>
    <name evidence="1" type="ORF">SAMN00790413_01306</name>
</gene>
<reference evidence="1 2" key="1">
    <citation type="submission" date="2017-04" db="EMBL/GenBank/DDBJ databases">
        <authorList>
            <person name="Afonso C.L."/>
            <person name="Miller P.J."/>
            <person name="Scott M.A."/>
            <person name="Spackman E."/>
            <person name="Goraichik I."/>
            <person name="Dimitrov K.M."/>
            <person name="Suarez D.L."/>
            <person name="Swayne D.E."/>
        </authorList>
    </citation>
    <scope>NUCLEOTIDE SEQUENCE [LARGE SCALE GENOMIC DNA]</scope>
    <source>
        <strain evidence="1 2">KR-140</strain>
    </source>
</reference>
<organism evidence="1 2">
    <name type="scientific">Deinococcus hopiensis KR-140</name>
    <dbReference type="NCBI Taxonomy" id="695939"/>
    <lineage>
        <taxon>Bacteria</taxon>
        <taxon>Thermotogati</taxon>
        <taxon>Deinococcota</taxon>
        <taxon>Deinococci</taxon>
        <taxon>Deinococcales</taxon>
        <taxon>Deinococcaceae</taxon>
        <taxon>Deinococcus</taxon>
    </lineage>
</organism>
<sequence length="54" mass="6185">MHLPIPWKQLWVNGRQMDPATARLDGDTITLPCGTHEIDKRTQLGELYVTPRTL</sequence>
<evidence type="ECO:0000313" key="1">
    <source>
        <dbReference type="EMBL" id="SMB91813.1"/>
    </source>
</evidence>
<evidence type="ECO:0000313" key="2">
    <source>
        <dbReference type="Proteomes" id="UP000192582"/>
    </source>
</evidence>
<proteinExistence type="predicted"/>
<dbReference type="AlphaFoldDB" id="A0A1W1VF15"/>
<name>A0A1W1VF15_9DEIO</name>
<dbReference type="EMBL" id="FWWU01000009">
    <property type="protein sequence ID" value="SMB91813.1"/>
    <property type="molecule type" value="Genomic_DNA"/>
</dbReference>